<evidence type="ECO:0000256" key="4">
    <source>
        <dbReference type="ARBA" id="ARBA00022989"/>
    </source>
</evidence>
<evidence type="ECO:0000259" key="10">
    <source>
        <dbReference type="Pfam" id="PF06814"/>
    </source>
</evidence>
<keyword evidence="3" id="KW-0732">Signal</keyword>
<name>A0A4W5MQT0_9TELE</name>
<dbReference type="Proteomes" id="UP000314982">
    <property type="component" value="Unassembled WGS sequence"/>
</dbReference>
<sequence>MSDQGPGQEAGVLVQITSAMKTVLLTGDLTKVLFLFICIHFTRPLNAVSEPGKWTLNVNSVRCLVFCFHKMSAVSGLTEHCEPPVKLYISWYLRSSRCFDEVFGLDVIQYIKTTLTNRLILLLCSSPPAVEVSMKGPYDYISASEWPLMIFYMVMCVIYVLLGLLWLGLSDCYWRELLWIQFWIGGVHYDGLSVQGAVVFAEVLSAVKRTLARVLVIIASLGYGIVKPRLGALLHRVVGVGLLFLIFSVVEGILRVNSGAVVSGVCPGVMLESLTANHIFISLAQTMKLLRLWRNMVKLSLHRHFTNTLISAVIGEELSDWRELWIDDAFWRFLFIVFLWRPSANNQRYEVTAEHHVQIKSKEQLMNDTFEGVKMSGLKSETNGTETHFSQDEDLKWVEENIPSSLADETMTTKFEMSKME</sequence>
<evidence type="ECO:0000256" key="3">
    <source>
        <dbReference type="ARBA" id="ARBA00022729"/>
    </source>
</evidence>
<dbReference type="Ensembl" id="ENSHHUT00000041306.1">
    <property type="protein sequence ID" value="ENSHHUP00000039760.1"/>
    <property type="gene ID" value="ENSHHUG00000024658.1"/>
</dbReference>
<keyword evidence="4 9" id="KW-1133">Transmembrane helix</keyword>
<dbReference type="Pfam" id="PF06814">
    <property type="entry name" value="GOST_TM"/>
    <property type="match status" value="2"/>
</dbReference>
<organism evidence="12 13">
    <name type="scientific">Hucho hucho</name>
    <name type="common">huchen</name>
    <dbReference type="NCBI Taxonomy" id="62062"/>
    <lineage>
        <taxon>Eukaryota</taxon>
        <taxon>Metazoa</taxon>
        <taxon>Chordata</taxon>
        <taxon>Craniata</taxon>
        <taxon>Vertebrata</taxon>
        <taxon>Euteleostomi</taxon>
        <taxon>Actinopterygii</taxon>
        <taxon>Neopterygii</taxon>
        <taxon>Teleostei</taxon>
        <taxon>Protacanthopterygii</taxon>
        <taxon>Salmoniformes</taxon>
        <taxon>Salmonidae</taxon>
        <taxon>Salmoninae</taxon>
        <taxon>Hucho</taxon>
    </lineage>
</organism>
<feature type="domain" description="TMEM87A/B GOLD" evidence="11">
    <location>
        <begin position="74"/>
        <end position="106"/>
    </location>
</feature>
<proteinExistence type="inferred from homology"/>
<dbReference type="STRING" id="62062.ENSHHUP00000039760"/>
<feature type="transmembrane region" description="Helical" evidence="9">
    <location>
        <begin position="150"/>
        <end position="169"/>
    </location>
</feature>
<evidence type="ECO:0000256" key="5">
    <source>
        <dbReference type="ARBA" id="ARBA00023034"/>
    </source>
</evidence>
<evidence type="ECO:0000259" key="11">
    <source>
        <dbReference type="Pfam" id="PF21901"/>
    </source>
</evidence>
<comment type="similarity">
    <text evidence="8">Belongs to the LU7TM family. TMEM87 subfamily.</text>
</comment>
<protein>
    <submittedName>
        <fullName evidence="12">Zgc:162698</fullName>
    </submittedName>
</protein>
<feature type="transmembrane region" description="Helical" evidence="9">
    <location>
        <begin position="233"/>
        <end position="254"/>
    </location>
</feature>
<dbReference type="PANTHER" id="PTHR21229:SF52">
    <property type="entry name" value="TRANSMEMBRANE PROTEIN 87A PRECURSOR"/>
    <property type="match status" value="1"/>
</dbReference>
<keyword evidence="7" id="KW-0325">Glycoprotein</keyword>
<dbReference type="PANTHER" id="PTHR21229">
    <property type="entry name" value="LUNG SEVEN TRANSMEMBRANE RECEPTOR"/>
    <property type="match status" value="1"/>
</dbReference>
<dbReference type="InterPro" id="IPR054101">
    <property type="entry name" value="TMEM87A/B_GOLD"/>
</dbReference>
<dbReference type="GeneTree" id="ENSGT00940000156844"/>
<evidence type="ECO:0000256" key="8">
    <source>
        <dbReference type="ARBA" id="ARBA00044946"/>
    </source>
</evidence>
<dbReference type="AlphaFoldDB" id="A0A4W5MQT0"/>
<feature type="domain" description="GOST seven transmembrane" evidence="10">
    <location>
        <begin position="147"/>
        <end position="187"/>
    </location>
</feature>
<feature type="transmembrane region" description="Helical" evidence="9">
    <location>
        <begin position="210"/>
        <end position="226"/>
    </location>
</feature>
<evidence type="ECO:0000256" key="9">
    <source>
        <dbReference type="SAM" id="Phobius"/>
    </source>
</evidence>
<dbReference type="GO" id="GO:0005829">
    <property type="term" value="C:cytosol"/>
    <property type="evidence" value="ECO:0007669"/>
    <property type="project" value="GOC"/>
</dbReference>
<dbReference type="Pfam" id="PF21901">
    <property type="entry name" value="TMEM87A-B_GOLD"/>
    <property type="match status" value="1"/>
</dbReference>
<comment type="subcellular location">
    <subcellularLocation>
        <location evidence="1">Golgi apparatus membrane</location>
        <topology evidence="1">Multi-pass membrane protein</topology>
    </subcellularLocation>
</comment>
<reference evidence="13" key="1">
    <citation type="submission" date="2018-06" db="EMBL/GenBank/DDBJ databases">
        <title>Genome assembly of Danube salmon.</title>
        <authorList>
            <person name="Macqueen D.J."/>
            <person name="Gundappa M.K."/>
        </authorList>
    </citation>
    <scope>NUCLEOTIDE SEQUENCE [LARGE SCALE GENOMIC DNA]</scope>
</reference>
<evidence type="ECO:0000256" key="6">
    <source>
        <dbReference type="ARBA" id="ARBA00023136"/>
    </source>
</evidence>
<dbReference type="InterPro" id="IPR009637">
    <property type="entry name" value="GPR107/GPR108-like"/>
</dbReference>
<evidence type="ECO:0000256" key="2">
    <source>
        <dbReference type="ARBA" id="ARBA00022692"/>
    </source>
</evidence>
<keyword evidence="5" id="KW-0333">Golgi apparatus</keyword>
<evidence type="ECO:0000313" key="12">
    <source>
        <dbReference type="Ensembl" id="ENSHHUP00000039760.1"/>
    </source>
</evidence>
<accession>A0A4W5MQT0</accession>
<evidence type="ECO:0000256" key="1">
    <source>
        <dbReference type="ARBA" id="ARBA00004653"/>
    </source>
</evidence>
<keyword evidence="13" id="KW-1185">Reference proteome</keyword>
<dbReference type="GO" id="GO:0000139">
    <property type="term" value="C:Golgi membrane"/>
    <property type="evidence" value="ECO:0007669"/>
    <property type="project" value="UniProtKB-SubCell"/>
</dbReference>
<reference evidence="12" key="2">
    <citation type="submission" date="2025-08" db="UniProtKB">
        <authorList>
            <consortium name="Ensembl"/>
        </authorList>
    </citation>
    <scope>IDENTIFICATION</scope>
</reference>
<evidence type="ECO:0000256" key="7">
    <source>
        <dbReference type="ARBA" id="ARBA00023180"/>
    </source>
</evidence>
<evidence type="ECO:0000313" key="13">
    <source>
        <dbReference type="Proteomes" id="UP000314982"/>
    </source>
</evidence>
<keyword evidence="2 9" id="KW-0812">Transmembrane</keyword>
<feature type="domain" description="GOST seven transmembrane" evidence="10">
    <location>
        <begin position="190"/>
        <end position="347"/>
    </location>
</feature>
<dbReference type="InterPro" id="IPR053937">
    <property type="entry name" value="GOST_TM"/>
</dbReference>
<dbReference type="GO" id="GO:0042147">
    <property type="term" value="P:retrograde transport, endosome to Golgi"/>
    <property type="evidence" value="ECO:0007669"/>
    <property type="project" value="TreeGrafter"/>
</dbReference>
<reference evidence="12" key="3">
    <citation type="submission" date="2025-09" db="UniProtKB">
        <authorList>
            <consortium name="Ensembl"/>
        </authorList>
    </citation>
    <scope>IDENTIFICATION</scope>
</reference>
<keyword evidence="6 9" id="KW-0472">Membrane</keyword>